<dbReference type="AlphaFoldDB" id="A0A8H4ENA7"/>
<dbReference type="OrthoDB" id="433738at2759"/>
<evidence type="ECO:0000313" key="3">
    <source>
        <dbReference type="Proteomes" id="UP000439903"/>
    </source>
</evidence>
<accession>A0A8H4ENA7</accession>
<dbReference type="SUPFAM" id="SSF48452">
    <property type="entry name" value="TPR-like"/>
    <property type="match status" value="1"/>
</dbReference>
<dbReference type="Pfam" id="PF13181">
    <property type="entry name" value="TPR_8"/>
    <property type="match status" value="1"/>
</dbReference>
<gene>
    <name evidence="2" type="ORF">F8M41_015467</name>
</gene>
<evidence type="ECO:0000313" key="2">
    <source>
        <dbReference type="EMBL" id="KAF0522631.1"/>
    </source>
</evidence>
<dbReference type="InterPro" id="IPR019734">
    <property type="entry name" value="TPR_rpt"/>
</dbReference>
<proteinExistence type="predicted"/>
<comment type="caution">
    <text evidence="2">The sequence shown here is derived from an EMBL/GenBank/DDBJ whole genome shotgun (WGS) entry which is preliminary data.</text>
</comment>
<dbReference type="Gene3D" id="1.25.40.10">
    <property type="entry name" value="Tetratricopeptide repeat domain"/>
    <property type="match status" value="1"/>
</dbReference>
<dbReference type="Proteomes" id="UP000439903">
    <property type="component" value="Unassembled WGS sequence"/>
</dbReference>
<feature type="repeat" description="TPR" evidence="1">
    <location>
        <begin position="28"/>
        <end position="61"/>
    </location>
</feature>
<evidence type="ECO:0000256" key="1">
    <source>
        <dbReference type="PROSITE-ProRule" id="PRU00339"/>
    </source>
</evidence>
<sequence>MQNIRGQIFFLMGEYDKALDALTKLDNINALRHRGEIYFIMKKYNESIDELKKLLEIKPYDEWATKARESINKFL</sequence>
<dbReference type="EMBL" id="WTPW01000325">
    <property type="protein sequence ID" value="KAF0522631.1"/>
    <property type="molecule type" value="Genomic_DNA"/>
</dbReference>
<reference evidence="2 3" key="1">
    <citation type="journal article" date="2019" name="Environ. Microbiol.">
        <title>At the nexus of three kingdoms: the genome of the mycorrhizal fungus Gigaspora margarita provides insights into plant, endobacterial and fungal interactions.</title>
        <authorList>
            <person name="Venice F."/>
            <person name="Ghignone S."/>
            <person name="Salvioli di Fossalunga A."/>
            <person name="Amselem J."/>
            <person name="Novero M."/>
            <person name="Xianan X."/>
            <person name="Sedzielewska Toro K."/>
            <person name="Morin E."/>
            <person name="Lipzen A."/>
            <person name="Grigoriev I.V."/>
            <person name="Henrissat B."/>
            <person name="Martin F.M."/>
            <person name="Bonfante P."/>
        </authorList>
    </citation>
    <scope>NUCLEOTIDE SEQUENCE [LARGE SCALE GENOMIC DNA]</scope>
    <source>
        <strain evidence="2 3">BEG34</strain>
    </source>
</reference>
<name>A0A8H4ENA7_GIGMA</name>
<dbReference type="InterPro" id="IPR011990">
    <property type="entry name" value="TPR-like_helical_dom_sf"/>
</dbReference>
<evidence type="ECO:0008006" key="4">
    <source>
        <dbReference type="Google" id="ProtNLM"/>
    </source>
</evidence>
<organism evidence="2 3">
    <name type="scientific">Gigaspora margarita</name>
    <dbReference type="NCBI Taxonomy" id="4874"/>
    <lineage>
        <taxon>Eukaryota</taxon>
        <taxon>Fungi</taxon>
        <taxon>Fungi incertae sedis</taxon>
        <taxon>Mucoromycota</taxon>
        <taxon>Glomeromycotina</taxon>
        <taxon>Glomeromycetes</taxon>
        <taxon>Diversisporales</taxon>
        <taxon>Gigasporaceae</taxon>
        <taxon>Gigaspora</taxon>
    </lineage>
</organism>
<keyword evidence="1" id="KW-0802">TPR repeat</keyword>
<protein>
    <recommendedName>
        <fullName evidence="4">Tetratricopeptide repeat protein</fullName>
    </recommendedName>
</protein>
<keyword evidence="3" id="KW-1185">Reference proteome</keyword>
<dbReference type="PROSITE" id="PS50005">
    <property type="entry name" value="TPR"/>
    <property type="match status" value="1"/>
</dbReference>